<dbReference type="Proteomes" id="UP001152759">
    <property type="component" value="Chromosome 3"/>
</dbReference>
<sequence>MDCLDQRENASSSPPQPFHYLANESAKSFVVLQELQNEVGALLEFRDLVMETFPHLRQKMAITTTPTSSHIPVPNGGASSGSKWEPGVRVRRKLGQHSREDSVAPSLVPRSRSNSNGKGPKSGEGSSSTGSAVQDSGFCTESKEHSTASSRKSKETDDELWNLLDVIHQKGTKLRLEVEQLQQKLTPSLEEPPRKSRSLDDLASATASVREAKEATTRQWHCGSRKSQDILQIEISNLKKERDALLDRIAEMEAENLSNLAETTHLHAELDYLSNEKHHLEEQLNYAISSKAESSTPLKPSFEGFKRLPRASAAGNSYFVPVEPAPVPNGGHIYETPAQRLLSSTFGGSLRDDFLDQSNSLDLKFRPSDPVSRKLNHANIINSLSNSTNNSASDRDIFSVPKNSKSKIYPQPRLARSRNPSGDSGSAVLLGSSSINSRAVTTSDSDKVIHSNETVDRFGNVGALDGIVSSPCLKMKLPKGMSFSGEKLRAILNEFNPVELQRHLITTVYRNQVFERCLKTQLKKKLELTNQLDKVKEDNEELKFQLEEKKIELEGTKARVRVLEKFQDESNRSATLDGKSEGKISEYSNLSSSQHILIPTNPILPHLALPATHMNGHNVEEMNAHHSSSTESAHHEDDERSNRTILDKNQQNSLLRSKKPSKIPLKSYVAPKQPTSQKTTPNSSNLSNSYNSSKSSHITRQTLNKDSLTYLSNRTRSETRNYDSVKNRDVSITTKFNKSANLNNSNNSTNYSMNKLNSSISSNETVSISKRHTSPISSVNDSFSINKSRYAHRKLSNESLSSSNSSPKYHKDSLKQSNVSSSTNSNSSNNNSPMSYSGFKKNSPQIFNSTRLSVSPKRNSSIISDSQQHSNQELNKKTTPAKSLQNLRYTRKLERNKGKKILNTTLTALPEVPEVGSTEFLDSLDNNKLEKDLNTSEDGAKSKTGSTEQLFSTEYFDSINDPSTVTSRSGSVFHSAAASLSSSKNSNDNCDSLDQDKSNLVNPV</sequence>
<feature type="coiled-coil region" evidence="1">
    <location>
        <begin position="518"/>
        <end position="559"/>
    </location>
</feature>
<feature type="region of interest" description="Disordered" evidence="2">
    <location>
        <begin position="383"/>
        <end position="427"/>
    </location>
</feature>
<keyword evidence="4" id="KW-1185">Reference proteome</keyword>
<reference evidence="3" key="1">
    <citation type="submission" date="2021-12" db="EMBL/GenBank/DDBJ databases">
        <authorList>
            <person name="King R."/>
        </authorList>
    </citation>
    <scope>NUCLEOTIDE SEQUENCE</scope>
</reference>
<accession>A0A9P0AB12</accession>
<proteinExistence type="predicted"/>
<evidence type="ECO:0000256" key="2">
    <source>
        <dbReference type="SAM" id="MobiDB-lite"/>
    </source>
</evidence>
<feature type="compositionally biased region" description="Low complexity" evidence="2">
    <location>
        <begin position="815"/>
        <end position="837"/>
    </location>
</feature>
<evidence type="ECO:0000256" key="1">
    <source>
        <dbReference type="SAM" id="Coils"/>
    </source>
</evidence>
<feature type="region of interest" description="Disordered" evidence="2">
    <location>
        <begin position="622"/>
        <end position="703"/>
    </location>
</feature>
<protein>
    <submittedName>
        <fullName evidence="3">Uncharacterized protein</fullName>
    </submittedName>
</protein>
<feature type="compositionally biased region" description="Low complexity" evidence="2">
    <location>
        <begin position="111"/>
        <end position="131"/>
    </location>
</feature>
<evidence type="ECO:0000313" key="4">
    <source>
        <dbReference type="Proteomes" id="UP001152759"/>
    </source>
</evidence>
<feature type="compositionally biased region" description="Basic and acidic residues" evidence="2">
    <location>
        <begin position="191"/>
        <end position="200"/>
    </location>
</feature>
<dbReference type="EMBL" id="OU963864">
    <property type="protein sequence ID" value="CAH0387542.1"/>
    <property type="molecule type" value="Genomic_DNA"/>
</dbReference>
<feature type="compositionally biased region" description="Low complexity" evidence="2">
    <location>
        <begin position="383"/>
        <end position="392"/>
    </location>
</feature>
<evidence type="ECO:0000313" key="3">
    <source>
        <dbReference type="EMBL" id="CAH0387542.1"/>
    </source>
</evidence>
<feature type="compositionally biased region" description="Low complexity" evidence="2">
    <location>
        <begin position="682"/>
        <end position="696"/>
    </location>
</feature>
<gene>
    <name evidence="3" type="ORF">BEMITA_LOCUS6544</name>
</gene>
<feature type="coiled-coil region" evidence="1">
    <location>
        <begin position="228"/>
        <end position="255"/>
    </location>
</feature>
<feature type="compositionally biased region" description="Basic and acidic residues" evidence="2">
    <location>
        <begin position="632"/>
        <end position="646"/>
    </location>
</feature>
<feature type="compositionally biased region" description="Low complexity" evidence="2">
    <location>
        <begin position="797"/>
        <end position="806"/>
    </location>
</feature>
<feature type="region of interest" description="Disordered" evidence="2">
    <location>
        <begin position="185"/>
        <end position="221"/>
    </location>
</feature>
<feature type="region of interest" description="Disordered" evidence="2">
    <location>
        <begin position="979"/>
        <end position="1004"/>
    </location>
</feature>
<organism evidence="3 4">
    <name type="scientific">Bemisia tabaci</name>
    <name type="common">Sweetpotato whitefly</name>
    <name type="synonym">Aleurodes tabaci</name>
    <dbReference type="NCBI Taxonomy" id="7038"/>
    <lineage>
        <taxon>Eukaryota</taxon>
        <taxon>Metazoa</taxon>
        <taxon>Ecdysozoa</taxon>
        <taxon>Arthropoda</taxon>
        <taxon>Hexapoda</taxon>
        <taxon>Insecta</taxon>
        <taxon>Pterygota</taxon>
        <taxon>Neoptera</taxon>
        <taxon>Paraneoptera</taxon>
        <taxon>Hemiptera</taxon>
        <taxon>Sternorrhyncha</taxon>
        <taxon>Aleyrodoidea</taxon>
        <taxon>Aleyrodidae</taxon>
        <taxon>Aleyrodinae</taxon>
        <taxon>Bemisia</taxon>
    </lineage>
</organism>
<feature type="region of interest" description="Disordered" evidence="2">
    <location>
        <begin position="64"/>
        <end position="156"/>
    </location>
</feature>
<keyword evidence="1" id="KW-0175">Coiled coil</keyword>
<feature type="compositionally biased region" description="Polar residues" evidence="2">
    <location>
        <begin position="840"/>
        <end position="887"/>
    </location>
</feature>
<name>A0A9P0AB12_BEMTA</name>
<dbReference type="KEGG" id="btab:109033037"/>
<feature type="compositionally biased region" description="Low complexity" evidence="2">
    <location>
        <begin position="979"/>
        <end position="992"/>
    </location>
</feature>
<feature type="region of interest" description="Disordered" evidence="2">
    <location>
        <begin position="794"/>
        <end position="887"/>
    </location>
</feature>
<dbReference type="AlphaFoldDB" id="A0A9P0AB12"/>